<dbReference type="GO" id="GO:0003962">
    <property type="term" value="F:cystathionine gamma-synthase activity"/>
    <property type="evidence" value="ECO:0007669"/>
    <property type="project" value="TreeGrafter"/>
</dbReference>
<dbReference type="CDD" id="cd00614">
    <property type="entry name" value="CGS_like"/>
    <property type="match status" value="1"/>
</dbReference>
<evidence type="ECO:0000256" key="5">
    <source>
        <dbReference type="ARBA" id="ARBA00047199"/>
    </source>
</evidence>
<dbReference type="GO" id="GO:0030170">
    <property type="term" value="F:pyridoxal phosphate binding"/>
    <property type="evidence" value="ECO:0007669"/>
    <property type="project" value="InterPro"/>
</dbReference>
<evidence type="ECO:0000256" key="9">
    <source>
        <dbReference type="RuleBase" id="RU362118"/>
    </source>
</evidence>
<protein>
    <recommendedName>
        <fullName evidence="4">homocysteine desulfhydrase</fullName>
        <ecNumber evidence="4">4.4.1.2</ecNumber>
    </recommendedName>
    <alternativeName>
        <fullName evidence="5">Homocysteine desulfhydrase</fullName>
    </alternativeName>
</protein>
<dbReference type="PIRSF" id="PIRSF001434">
    <property type="entry name" value="CGS"/>
    <property type="match status" value="1"/>
</dbReference>
<accession>A0A4R2IKD1</accession>
<dbReference type="GO" id="GO:0047982">
    <property type="term" value="F:homocysteine desulfhydrase activity"/>
    <property type="evidence" value="ECO:0007669"/>
    <property type="project" value="UniProtKB-EC"/>
</dbReference>
<dbReference type="PANTHER" id="PTHR11808">
    <property type="entry name" value="TRANS-SULFURATION ENZYME FAMILY MEMBER"/>
    <property type="match status" value="1"/>
</dbReference>
<evidence type="ECO:0000256" key="4">
    <source>
        <dbReference type="ARBA" id="ARBA00047175"/>
    </source>
</evidence>
<dbReference type="InterPro" id="IPR054542">
    <property type="entry name" value="Cys_met_metab_PP"/>
</dbReference>
<organism evidence="10 11">
    <name type="scientific">Kribbella antiqua</name>
    <dbReference type="NCBI Taxonomy" id="2512217"/>
    <lineage>
        <taxon>Bacteria</taxon>
        <taxon>Bacillati</taxon>
        <taxon>Actinomycetota</taxon>
        <taxon>Actinomycetes</taxon>
        <taxon>Propionibacteriales</taxon>
        <taxon>Kribbellaceae</taxon>
        <taxon>Kribbella</taxon>
    </lineage>
</organism>
<evidence type="ECO:0000256" key="1">
    <source>
        <dbReference type="ARBA" id="ARBA00001933"/>
    </source>
</evidence>
<evidence type="ECO:0000256" key="2">
    <source>
        <dbReference type="ARBA" id="ARBA00009077"/>
    </source>
</evidence>
<dbReference type="RefSeq" id="WP_199237216.1">
    <property type="nucleotide sequence ID" value="NZ_SLWR01000010.1"/>
</dbReference>
<dbReference type="SUPFAM" id="SSF53383">
    <property type="entry name" value="PLP-dependent transferases"/>
    <property type="match status" value="1"/>
</dbReference>
<dbReference type="GO" id="GO:0004123">
    <property type="term" value="F:cystathionine gamma-lyase activity"/>
    <property type="evidence" value="ECO:0007669"/>
    <property type="project" value="TreeGrafter"/>
</dbReference>
<dbReference type="Pfam" id="PF01053">
    <property type="entry name" value="Cys_Met_Meta_PP"/>
    <property type="match status" value="1"/>
</dbReference>
<dbReference type="GO" id="GO:0019346">
    <property type="term" value="P:transsulfuration"/>
    <property type="evidence" value="ECO:0007669"/>
    <property type="project" value="InterPro"/>
</dbReference>
<evidence type="ECO:0000256" key="6">
    <source>
        <dbReference type="ARBA" id="ARBA00048780"/>
    </source>
</evidence>
<keyword evidence="11" id="KW-1185">Reference proteome</keyword>
<dbReference type="InterPro" id="IPR015421">
    <property type="entry name" value="PyrdxlP-dep_Trfase_major"/>
</dbReference>
<dbReference type="EMBL" id="SLWR01000010">
    <property type="protein sequence ID" value="TCO44339.1"/>
    <property type="molecule type" value="Genomic_DNA"/>
</dbReference>
<dbReference type="Gene3D" id="3.40.640.10">
    <property type="entry name" value="Type I PLP-dependent aspartate aminotransferase-like (Major domain)"/>
    <property type="match status" value="1"/>
</dbReference>
<comment type="cofactor">
    <cofactor evidence="1 9">
        <name>pyridoxal 5'-phosphate</name>
        <dbReference type="ChEBI" id="CHEBI:597326"/>
    </cofactor>
</comment>
<comment type="similarity">
    <text evidence="2 9">Belongs to the trans-sulfuration enzymes family.</text>
</comment>
<dbReference type="Gene3D" id="3.90.1150.10">
    <property type="entry name" value="Aspartate Aminotransferase, domain 1"/>
    <property type="match status" value="1"/>
</dbReference>
<sequence>MTPELDPSTIVVHAGRPERVPNAPVGESPVFSSTYVAGGDRGYGRFGNDAWVALEETLGQLEGGRGLTFASGMAAVAAIVDLVPVGGRVVAPQHAYSGVLALLDQQTATGRLEVVKVDIADTDAVSAAIQGGDMLWIESPTNPAMEVADLPAISAAGRAAGATVAVDNTFATPLLQQPLRLGADIVMHSATKFIAGHSDVVLGAVVTADDELWSAVELRRRSLGAVPGPMEAWLALRGLRTLALRLERAQSNAAFLADRLLEHPRVSRVRYPGLPTDPGHARAVAQMSGFGAILSFELGGDAEGAQRVCESTALWVHATSLGGVESMLERRRRWAAEVPTIPADLIRLAVGIEHPDDLWADLEQAFKTAGL</sequence>
<dbReference type="InterPro" id="IPR000277">
    <property type="entry name" value="Cys/Met-Metab_PyrdxlP-dep_enz"/>
</dbReference>
<dbReference type="EC" id="4.4.1.2" evidence="4"/>
<evidence type="ECO:0000256" key="3">
    <source>
        <dbReference type="ARBA" id="ARBA00022898"/>
    </source>
</evidence>
<evidence type="ECO:0000256" key="8">
    <source>
        <dbReference type="PIRSR" id="PIRSR001434-2"/>
    </source>
</evidence>
<evidence type="ECO:0000256" key="7">
    <source>
        <dbReference type="ARBA" id="ARBA00052699"/>
    </source>
</evidence>
<dbReference type="PANTHER" id="PTHR11808:SF15">
    <property type="entry name" value="CYSTATHIONINE GAMMA-LYASE"/>
    <property type="match status" value="1"/>
</dbReference>
<feature type="modified residue" description="N6-(pyridoxal phosphate)lysine" evidence="8">
    <location>
        <position position="192"/>
    </location>
</feature>
<dbReference type="InterPro" id="IPR015424">
    <property type="entry name" value="PyrdxlP-dep_Trfase"/>
</dbReference>
<dbReference type="InterPro" id="IPR015422">
    <property type="entry name" value="PyrdxlP-dep_Trfase_small"/>
</dbReference>
<proteinExistence type="inferred from homology"/>
<comment type="catalytic activity">
    <reaction evidence="7">
        <text>L-methionine + H2O = methanethiol + 2-oxobutanoate + NH4(+)</text>
        <dbReference type="Rhea" id="RHEA:23800"/>
        <dbReference type="ChEBI" id="CHEBI:15377"/>
        <dbReference type="ChEBI" id="CHEBI:16007"/>
        <dbReference type="ChEBI" id="CHEBI:16763"/>
        <dbReference type="ChEBI" id="CHEBI:28938"/>
        <dbReference type="ChEBI" id="CHEBI:57844"/>
        <dbReference type="EC" id="4.4.1.11"/>
    </reaction>
    <physiologicalReaction direction="left-to-right" evidence="7">
        <dbReference type="Rhea" id="RHEA:23801"/>
    </physiologicalReaction>
</comment>
<dbReference type="Proteomes" id="UP000295573">
    <property type="component" value="Unassembled WGS sequence"/>
</dbReference>
<dbReference type="AlphaFoldDB" id="A0A4R2IKD1"/>
<dbReference type="GO" id="GO:0018826">
    <property type="term" value="F:methionine gamma-lyase activity"/>
    <property type="evidence" value="ECO:0007669"/>
    <property type="project" value="UniProtKB-EC"/>
</dbReference>
<name>A0A4R2IKD1_9ACTN</name>
<dbReference type="GO" id="GO:0019343">
    <property type="term" value="P:cysteine biosynthetic process via cystathionine"/>
    <property type="evidence" value="ECO:0007669"/>
    <property type="project" value="TreeGrafter"/>
</dbReference>
<reference evidence="10 11" key="1">
    <citation type="journal article" date="2015" name="Stand. Genomic Sci.">
        <title>Genomic Encyclopedia of Bacterial and Archaeal Type Strains, Phase III: the genomes of soil and plant-associated and newly described type strains.</title>
        <authorList>
            <person name="Whitman W.B."/>
            <person name="Woyke T."/>
            <person name="Klenk H.P."/>
            <person name="Zhou Y."/>
            <person name="Lilburn T.G."/>
            <person name="Beck B.J."/>
            <person name="De Vos P."/>
            <person name="Vandamme P."/>
            <person name="Eisen J.A."/>
            <person name="Garrity G."/>
            <person name="Hugenholtz P."/>
            <person name="Kyrpides N.C."/>
        </authorList>
    </citation>
    <scope>NUCLEOTIDE SEQUENCE [LARGE SCALE GENOMIC DNA]</scope>
    <source>
        <strain evidence="10 11">VKM Ac-2541</strain>
    </source>
</reference>
<dbReference type="PROSITE" id="PS00868">
    <property type="entry name" value="CYS_MET_METAB_PP"/>
    <property type="match status" value="1"/>
</dbReference>
<comment type="catalytic activity">
    <reaction evidence="6">
        <text>L-homocysteine + H2O = 2-oxobutanoate + hydrogen sulfide + NH4(+) + H(+)</text>
        <dbReference type="Rhea" id="RHEA:14501"/>
        <dbReference type="ChEBI" id="CHEBI:15377"/>
        <dbReference type="ChEBI" id="CHEBI:15378"/>
        <dbReference type="ChEBI" id="CHEBI:16763"/>
        <dbReference type="ChEBI" id="CHEBI:28938"/>
        <dbReference type="ChEBI" id="CHEBI:29919"/>
        <dbReference type="ChEBI" id="CHEBI:58199"/>
        <dbReference type="EC" id="4.4.1.2"/>
    </reaction>
    <physiologicalReaction direction="left-to-right" evidence="6">
        <dbReference type="Rhea" id="RHEA:14502"/>
    </physiologicalReaction>
</comment>
<gene>
    <name evidence="10" type="ORF">EV646_11049</name>
</gene>
<evidence type="ECO:0000313" key="11">
    <source>
        <dbReference type="Proteomes" id="UP000295573"/>
    </source>
</evidence>
<evidence type="ECO:0000313" key="10">
    <source>
        <dbReference type="EMBL" id="TCO44339.1"/>
    </source>
</evidence>
<dbReference type="GO" id="GO:0005737">
    <property type="term" value="C:cytoplasm"/>
    <property type="evidence" value="ECO:0007669"/>
    <property type="project" value="TreeGrafter"/>
</dbReference>
<keyword evidence="3 8" id="KW-0663">Pyridoxal phosphate</keyword>
<comment type="caution">
    <text evidence="10">The sequence shown here is derived from an EMBL/GenBank/DDBJ whole genome shotgun (WGS) entry which is preliminary data.</text>
</comment>
<dbReference type="FunFam" id="3.40.640.10:FF:000046">
    <property type="entry name" value="Cystathionine gamma-lyase"/>
    <property type="match status" value="1"/>
</dbReference>